<name>A0ABN2J0M8_9ACTN</name>
<dbReference type="SUPFAM" id="SSF48452">
    <property type="entry name" value="TPR-like"/>
    <property type="match status" value="1"/>
</dbReference>
<gene>
    <name evidence="1" type="ORF">GCM10009765_75450</name>
</gene>
<dbReference type="RefSeq" id="WP_344314858.1">
    <property type="nucleotide sequence ID" value="NZ_BAAANY010000040.1"/>
</dbReference>
<proteinExistence type="predicted"/>
<protein>
    <recommendedName>
        <fullName evidence="3">Tetratricopeptide repeat protein</fullName>
    </recommendedName>
</protein>
<accession>A0ABN2J0M8</accession>
<evidence type="ECO:0008006" key="3">
    <source>
        <dbReference type="Google" id="ProtNLM"/>
    </source>
</evidence>
<comment type="caution">
    <text evidence="1">The sequence shown here is derived from an EMBL/GenBank/DDBJ whole genome shotgun (WGS) entry which is preliminary data.</text>
</comment>
<dbReference type="Gene3D" id="1.25.40.10">
    <property type="entry name" value="Tetratricopeptide repeat domain"/>
    <property type="match status" value="1"/>
</dbReference>
<dbReference type="InterPro" id="IPR011990">
    <property type="entry name" value="TPR-like_helical_dom_sf"/>
</dbReference>
<dbReference type="Proteomes" id="UP001500618">
    <property type="component" value="Unassembled WGS sequence"/>
</dbReference>
<dbReference type="EMBL" id="BAAANY010000040">
    <property type="protein sequence ID" value="GAA1715543.1"/>
    <property type="molecule type" value="Genomic_DNA"/>
</dbReference>
<evidence type="ECO:0000313" key="2">
    <source>
        <dbReference type="Proteomes" id="UP001500618"/>
    </source>
</evidence>
<evidence type="ECO:0000313" key="1">
    <source>
        <dbReference type="EMBL" id="GAA1715543.1"/>
    </source>
</evidence>
<keyword evidence="2" id="KW-1185">Reference proteome</keyword>
<reference evidence="1 2" key="1">
    <citation type="journal article" date="2019" name="Int. J. Syst. Evol. Microbiol.">
        <title>The Global Catalogue of Microorganisms (GCM) 10K type strain sequencing project: providing services to taxonomists for standard genome sequencing and annotation.</title>
        <authorList>
            <consortium name="The Broad Institute Genomics Platform"/>
            <consortium name="The Broad Institute Genome Sequencing Center for Infectious Disease"/>
            <person name="Wu L."/>
            <person name="Ma J."/>
        </authorList>
    </citation>
    <scope>NUCLEOTIDE SEQUENCE [LARGE SCALE GENOMIC DNA]</scope>
    <source>
        <strain evidence="1 2">JCM 14718</strain>
    </source>
</reference>
<organism evidence="1 2">
    <name type="scientific">Fodinicola feengrottensis</name>
    <dbReference type="NCBI Taxonomy" id="435914"/>
    <lineage>
        <taxon>Bacteria</taxon>
        <taxon>Bacillati</taxon>
        <taxon>Actinomycetota</taxon>
        <taxon>Actinomycetes</taxon>
        <taxon>Mycobacteriales</taxon>
        <taxon>Fodinicola</taxon>
    </lineage>
</organism>
<sequence>MTDLYQDLRAELKQAVQLPYGGARTSAVEEILSRAEALEDPRLLFDVRMKLIEAFTFGGEPAKAFPPFAACLGEYDRGAVEFRPKDTRKLLWRFKWIIAAMPDYPSIGREQVDSALADMERRFRIAGYSMHAVHTMRCLIHGHLGDREASEESFRLWTDSARDDISDCEACEASDRAAHHVWMGRFKAAVKAARPVVERRLTCLEEPQGILTVITPALVRIGKLDRARDAHVRAYRLHRGRPGVVDRMGAHLEFCARTGNEARGLEILVRHVGWLDQPTDPASELTFTASAALLLRRLEKVGPAGLTVERPALGMRPVSRVPIDELRAELEQRARSIAAQFDARNGNSYQGGVTEDLLAAEPLVDFLPLSAPERITSVLVPAVSAPSGQPLEGPELLAAALEYDQQWLRLRDAYELESPEALEIALSAVQLWRQTDDRASRAIAELRLGLTYEERSEWLDAAEALELARYDFEAAGLTDSSPEAEETLILLGECQQELHEDLDAGATFGQLADRLAAAGKTERTAMLFANAAQALAEGGEPAEAAVRYGQAAAAHLAEGSPLDAVRLLREQVDALADARNYEASHEVAVRAHELAGELPPYSQYAWLKASTTYDIAYALWQLDRNDEAIEVGRQAAGEYENSSLRRSAATTLRLVALICLEEDRLPEAADTVAAALDLFAAAGMEKGVKDVDKALWLQGRIRERQRPGSG</sequence>